<dbReference type="Gene3D" id="3.40.190.10">
    <property type="entry name" value="Periplasmic binding protein-like II"/>
    <property type="match status" value="2"/>
</dbReference>
<protein>
    <submittedName>
        <fullName evidence="6">LysR family transcriptional regulator</fullName>
    </submittedName>
</protein>
<reference evidence="6 7" key="1">
    <citation type="submission" date="2021-01" db="EMBL/GenBank/DDBJ databases">
        <title>Biogeographic distribution of Paracoccus.</title>
        <authorList>
            <person name="Hollensteiner J."/>
            <person name="Leineberger J."/>
            <person name="Brinkhoff T."/>
            <person name="Daniel R."/>
        </authorList>
    </citation>
    <scope>NUCLEOTIDE SEQUENCE [LARGE SCALE GENOMIC DNA]</scope>
    <source>
        <strain evidence="6 7">KCTC 22803</strain>
    </source>
</reference>
<dbReference type="RefSeq" id="WP_271883416.1">
    <property type="nucleotide sequence ID" value="NZ_CP067136.1"/>
</dbReference>
<dbReference type="PANTHER" id="PTHR30346">
    <property type="entry name" value="TRANSCRIPTIONAL DUAL REGULATOR HCAR-RELATED"/>
    <property type="match status" value="1"/>
</dbReference>
<evidence type="ECO:0000313" key="6">
    <source>
        <dbReference type="EMBL" id="WCR08526.1"/>
    </source>
</evidence>
<dbReference type="InterPro" id="IPR036390">
    <property type="entry name" value="WH_DNA-bd_sf"/>
</dbReference>
<dbReference type="CDD" id="cd08412">
    <property type="entry name" value="PBP2_PAO1_like"/>
    <property type="match status" value="1"/>
</dbReference>
<evidence type="ECO:0000256" key="4">
    <source>
        <dbReference type="ARBA" id="ARBA00023163"/>
    </source>
</evidence>
<evidence type="ECO:0000256" key="1">
    <source>
        <dbReference type="ARBA" id="ARBA00009437"/>
    </source>
</evidence>
<name>A0ABY7SR33_9RHOB</name>
<evidence type="ECO:0000313" key="7">
    <source>
        <dbReference type="Proteomes" id="UP001219349"/>
    </source>
</evidence>
<dbReference type="SUPFAM" id="SSF46785">
    <property type="entry name" value="Winged helix' DNA-binding domain"/>
    <property type="match status" value="1"/>
</dbReference>
<proteinExistence type="inferred from homology"/>
<evidence type="ECO:0000256" key="3">
    <source>
        <dbReference type="ARBA" id="ARBA00023125"/>
    </source>
</evidence>
<dbReference type="InterPro" id="IPR000847">
    <property type="entry name" value="LysR_HTH_N"/>
</dbReference>
<dbReference type="Pfam" id="PF03466">
    <property type="entry name" value="LysR_substrate"/>
    <property type="match status" value="1"/>
</dbReference>
<dbReference type="PROSITE" id="PS50931">
    <property type="entry name" value="HTH_LYSR"/>
    <property type="match status" value="1"/>
</dbReference>
<dbReference type="Proteomes" id="UP001219349">
    <property type="component" value="Chromosome"/>
</dbReference>
<dbReference type="InterPro" id="IPR005119">
    <property type="entry name" value="LysR_subst-bd"/>
</dbReference>
<dbReference type="SUPFAM" id="SSF53850">
    <property type="entry name" value="Periplasmic binding protein-like II"/>
    <property type="match status" value="1"/>
</dbReference>
<keyword evidence="3" id="KW-0238">DNA-binding</keyword>
<organism evidence="6 7">
    <name type="scientific">Paracoccus fistulariae</name>
    <dbReference type="NCBI Taxonomy" id="658446"/>
    <lineage>
        <taxon>Bacteria</taxon>
        <taxon>Pseudomonadati</taxon>
        <taxon>Pseudomonadota</taxon>
        <taxon>Alphaproteobacteria</taxon>
        <taxon>Rhodobacterales</taxon>
        <taxon>Paracoccaceae</taxon>
        <taxon>Paracoccus</taxon>
    </lineage>
</organism>
<dbReference type="Pfam" id="PF00126">
    <property type="entry name" value="HTH_1"/>
    <property type="match status" value="1"/>
</dbReference>
<sequence>MEPTFRQIRYFIAAANAGQLSKAAMEINVSQSVITTAIKSLEEMVGTPLFDRHSGGVRLTYEGNLFLDHARHIVESVEEAIRSPRRIRDDIRGTINLAMSYTVAGYFLPSYLARFARAFPQVQINLSETDRANIEEGLVTGRFDLAVMLTSNLVNHEELSHDVLIRNRRRLWVNAHHKFLTRPSVSLQDIATEPYIMLTVDEASNTAQRYWNRTPYRPNVTFRTSSVEAVRSMVANGMGICILSDLVSRPWSLEGRRVERLDVTETIPTMDVGLVWAHARTQSPATRAFVEFMQLAISVNDHQASVHSSLD</sequence>
<keyword evidence="4" id="KW-0804">Transcription</keyword>
<keyword evidence="7" id="KW-1185">Reference proteome</keyword>
<comment type="similarity">
    <text evidence="1">Belongs to the LysR transcriptional regulatory family.</text>
</comment>
<evidence type="ECO:0000259" key="5">
    <source>
        <dbReference type="PROSITE" id="PS50931"/>
    </source>
</evidence>
<dbReference type="EMBL" id="CP067136">
    <property type="protein sequence ID" value="WCR08526.1"/>
    <property type="molecule type" value="Genomic_DNA"/>
</dbReference>
<dbReference type="PRINTS" id="PR00039">
    <property type="entry name" value="HTHLYSR"/>
</dbReference>
<dbReference type="PANTHER" id="PTHR30346:SF0">
    <property type="entry name" value="HCA OPERON TRANSCRIPTIONAL ACTIVATOR HCAR"/>
    <property type="match status" value="1"/>
</dbReference>
<dbReference type="Gene3D" id="1.10.10.10">
    <property type="entry name" value="Winged helix-like DNA-binding domain superfamily/Winged helix DNA-binding domain"/>
    <property type="match status" value="1"/>
</dbReference>
<dbReference type="InterPro" id="IPR036388">
    <property type="entry name" value="WH-like_DNA-bd_sf"/>
</dbReference>
<keyword evidence="2" id="KW-0805">Transcription regulation</keyword>
<evidence type="ECO:0000256" key="2">
    <source>
        <dbReference type="ARBA" id="ARBA00023015"/>
    </source>
</evidence>
<feature type="domain" description="HTH lysR-type" evidence="5">
    <location>
        <begin position="3"/>
        <end position="60"/>
    </location>
</feature>
<gene>
    <name evidence="6" type="ORF">JHX87_06850</name>
</gene>
<accession>A0ABY7SR33</accession>